<dbReference type="Gene3D" id="2.170.130.10">
    <property type="entry name" value="TonB-dependent receptor, plug domain"/>
    <property type="match status" value="1"/>
</dbReference>
<gene>
    <name evidence="13" type="ORF">FAZ19_04295</name>
</gene>
<feature type="chain" id="PRO_5021026934" evidence="10">
    <location>
        <begin position="20"/>
        <end position="1058"/>
    </location>
</feature>
<evidence type="ECO:0000259" key="11">
    <source>
        <dbReference type="Pfam" id="PF00593"/>
    </source>
</evidence>
<dbReference type="GO" id="GO:0009279">
    <property type="term" value="C:cell outer membrane"/>
    <property type="evidence" value="ECO:0007669"/>
    <property type="project" value="UniProtKB-SubCell"/>
</dbReference>
<dbReference type="InterPro" id="IPR023997">
    <property type="entry name" value="TonB-dep_OMP_SusC/RagA_CS"/>
</dbReference>
<dbReference type="SUPFAM" id="SSF56935">
    <property type="entry name" value="Porins"/>
    <property type="match status" value="1"/>
</dbReference>
<evidence type="ECO:0000256" key="5">
    <source>
        <dbReference type="ARBA" id="ARBA00023077"/>
    </source>
</evidence>
<evidence type="ECO:0000256" key="8">
    <source>
        <dbReference type="PROSITE-ProRule" id="PRU01360"/>
    </source>
</evidence>
<evidence type="ECO:0000256" key="6">
    <source>
        <dbReference type="ARBA" id="ARBA00023136"/>
    </source>
</evidence>
<dbReference type="Pfam" id="PF00593">
    <property type="entry name" value="TonB_dep_Rec_b-barrel"/>
    <property type="match status" value="1"/>
</dbReference>
<feature type="domain" description="TonB-dependent receptor-like beta-barrel" evidence="11">
    <location>
        <begin position="403"/>
        <end position="784"/>
    </location>
</feature>
<organism evidence="13 14">
    <name type="scientific">Sphingobacterium alkalisoli</name>
    <dbReference type="NCBI Taxonomy" id="1874115"/>
    <lineage>
        <taxon>Bacteria</taxon>
        <taxon>Pseudomonadati</taxon>
        <taxon>Bacteroidota</taxon>
        <taxon>Sphingobacteriia</taxon>
        <taxon>Sphingobacteriales</taxon>
        <taxon>Sphingobacteriaceae</taxon>
        <taxon>Sphingobacterium</taxon>
    </lineage>
</organism>
<dbReference type="PROSITE" id="PS52016">
    <property type="entry name" value="TONB_DEPENDENT_REC_3"/>
    <property type="match status" value="1"/>
</dbReference>
<dbReference type="Pfam" id="PF13715">
    <property type="entry name" value="CarbopepD_reg_2"/>
    <property type="match status" value="1"/>
</dbReference>
<comment type="subcellular location">
    <subcellularLocation>
        <location evidence="1 8">Cell outer membrane</location>
        <topology evidence="1 8">Multi-pass membrane protein</topology>
    </subcellularLocation>
</comment>
<keyword evidence="14" id="KW-1185">Reference proteome</keyword>
<evidence type="ECO:0000256" key="10">
    <source>
        <dbReference type="SAM" id="SignalP"/>
    </source>
</evidence>
<comment type="caution">
    <text evidence="13">The sequence shown here is derived from an EMBL/GenBank/DDBJ whole genome shotgun (WGS) entry which is preliminary data.</text>
</comment>
<evidence type="ECO:0000313" key="13">
    <source>
        <dbReference type="EMBL" id="TJY68481.1"/>
    </source>
</evidence>
<accession>A0A4U0H9G6</accession>
<dbReference type="SUPFAM" id="SSF49464">
    <property type="entry name" value="Carboxypeptidase regulatory domain-like"/>
    <property type="match status" value="1"/>
</dbReference>
<keyword evidence="3 8" id="KW-1134">Transmembrane beta strand</keyword>
<dbReference type="FunFam" id="2.170.130.10:FF:000008">
    <property type="entry name" value="SusC/RagA family TonB-linked outer membrane protein"/>
    <property type="match status" value="1"/>
</dbReference>
<dbReference type="RefSeq" id="WP_136819347.1">
    <property type="nucleotide sequence ID" value="NZ_BMJX01000001.1"/>
</dbReference>
<feature type="domain" description="TonB-dependent receptor plug" evidence="12">
    <location>
        <begin position="113"/>
        <end position="219"/>
    </location>
</feature>
<keyword evidence="4 8" id="KW-0812">Transmembrane</keyword>
<dbReference type="Proteomes" id="UP000309872">
    <property type="component" value="Unassembled WGS sequence"/>
</dbReference>
<reference evidence="13 14" key="1">
    <citation type="submission" date="2019-04" db="EMBL/GenBank/DDBJ databases">
        <title>Sphingobacterium olei sp. nov., isolated from oil-contaminated soil.</title>
        <authorList>
            <person name="Liu B."/>
        </authorList>
    </citation>
    <scope>NUCLEOTIDE SEQUENCE [LARGE SCALE GENOMIC DNA]</scope>
    <source>
        <strain evidence="13 14">Y3L14</strain>
    </source>
</reference>
<dbReference type="InterPro" id="IPR037066">
    <property type="entry name" value="Plug_dom_sf"/>
</dbReference>
<dbReference type="InterPro" id="IPR000531">
    <property type="entry name" value="Beta-barrel_TonB"/>
</dbReference>
<keyword evidence="2 8" id="KW-0813">Transport</keyword>
<evidence type="ECO:0000256" key="4">
    <source>
        <dbReference type="ARBA" id="ARBA00022692"/>
    </source>
</evidence>
<dbReference type="OrthoDB" id="9768177at2"/>
<evidence type="ECO:0000256" key="2">
    <source>
        <dbReference type="ARBA" id="ARBA00022448"/>
    </source>
</evidence>
<evidence type="ECO:0000259" key="12">
    <source>
        <dbReference type="Pfam" id="PF07715"/>
    </source>
</evidence>
<keyword evidence="5 9" id="KW-0798">TonB box</keyword>
<sequence length="1058" mass="117633">MRIFKALILMFFFVHCVFAQERNITGTVYDEETKPIPGVTVKVKGTNLQTSTNEKGNYTIAVSGASDVLVFSSIGYVDLEQAVQGNNKLTITMQVDAAGLDEVVVIGYGTVKRRDLTGAVASVDAKTITAAPVSSALEAIQGRVAGLNINSTEGSPDAELTVRVRGGGSITQDNAPLYIVDGFPVSSIADIAPHDIETIDILKDASSTAIYGARGANGVILVTTKGGKSGKTAISFNVFTGSRNLANKLDVLSPLDYVTWQYEHSLLANKPENYTQYFGNYQDIDLYADVEPNDWQEIIFGRTGNTYNQNLNLSGGGEKTRFSVSHSFVKDRAIMQMSDFQRHNANFKLNHKLYDGLTLDIGARYSDTQVNGGGMNEQNEVSSADSRLKYSMLYPPFPVAGLTTTTETDDDFNLYSPMVAISDNDQYYRRKTVNLNAALSYQALSNLRLRSEFGYDNYRNDQDRFYGATTYYVRNVPAGDHQGKPALILTNTNRNGWRNTNTATYTLDDMIGEDHKLNVMVGQEYLFTENQVLTNAVHNFPESFSFDDARKLTTQGVPNSVDNNFAPDDKLLSFFGRANYDFRGRYLLSATFRADGSSKFSRENWWGYFPSVSGAWRLSDEEFLSDAKTWLTDIKLRASYGSAGNNRIPSGLLVQTFNNSTTTWVNGYDNYWAASKTMANPDLKWETTVTRNIGLDFSLWNGRLGGTIDAYLNKTKDLLIAFPVGGTGYDIQYRNLGNTQNKGLEFTLNGAVIQKTNFDLSVNANIAFNRNKIISLGSLENYPWDSGWASSAISHDYMAEVGLPIGSMYGYQSDGRYEVSDFEGYDAEANQWVLREGVVDGKEQVGLIRPGSMKIKDLDGDGKISVEDRTIIGNANPLHTGGFSITSRVYNFDFATYFTWSYGNDIYNANKIEYTSTSQYNSRNIIGIMKSGERWTNLRPDGTISNDPAELEAMNANTTMWSPYTRSFTFSDWGVEDGSFLRLSTATIGYTFPESITSKLKMQNLRIYASGYNLLLFTDYSGFDPEVSTRRKTQLTPGVDYSAYPKSRYFVFGLNVNF</sequence>
<dbReference type="InterPro" id="IPR023996">
    <property type="entry name" value="TonB-dep_OMP_SusC/RagA"/>
</dbReference>
<dbReference type="InterPro" id="IPR039426">
    <property type="entry name" value="TonB-dep_rcpt-like"/>
</dbReference>
<keyword evidence="13" id="KW-0675">Receptor</keyword>
<keyword evidence="7 8" id="KW-0998">Cell outer membrane</keyword>
<dbReference type="Gene3D" id="2.60.40.1120">
    <property type="entry name" value="Carboxypeptidase-like, regulatory domain"/>
    <property type="match status" value="1"/>
</dbReference>
<dbReference type="NCBIfam" id="TIGR04056">
    <property type="entry name" value="OMP_RagA_SusC"/>
    <property type="match status" value="1"/>
</dbReference>
<protein>
    <submittedName>
        <fullName evidence="13">TonB-dependent receptor</fullName>
    </submittedName>
</protein>
<proteinExistence type="inferred from homology"/>
<evidence type="ECO:0000256" key="1">
    <source>
        <dbReference type="ARBA" id="ARBA00004571"/>
    </source>
</evidence>
<evidence type="ECO:0000256" key="9">
    <source>
        <dbReference type="RuleBase" id="RU003357"/>
    </source>
</evidence>
<comment type="similarity">
    <text evidence="8 9">Belongs to the TonB-dependent receptor family.</text>
</comment>
<name>A0A4U0H9G6_9SPHI</name>
<keyword evidence="6 8" id="KW-0472">Membrane</keyword>
<dbReference type="NCBIfam" id="TIGR04057">
    <property type="entry name" value="SusC_RagA_signa"/>
    <property type="match status" value="1"/>
</dbReference>
<dbReference type="Pfam" id="PF07715">
    <property type="entry name" value="Plug"/>
    <property type="match status" value="1"/>
</dbReference>
<dbReference type="InterPro" id="IPR036942">
    <property type="entry name" value="Beta-barrel_TonB_sf"/>
</dbReference>
<dbReference type="AlphaFoldDB" id="A0A4U0H9G6"/>
<feature type="signal peptide" evidence="10">
    <location>
        <begin position="1"/>
        <end position="19"/>
    </location>
</feature>
<evidence type="ECO:0000256" key="3">
    <source>
        <dbReference type="ARBA" id="ARBA00022452"/>
    </source>
</evidence>
<dbReference type="EMBL" id="SUKA01000001">
    <property type="protein sequence ID" value="TJY68481.1"/>
    <property type="molecule type" value="Genomic_DNA"/>
</dbReference>
<dbReference type="InterPro" id="IPR008969">
    <property type="entry name" value="CarboxyPept-like_regulatory"/>
</dbReference>
<evidence type="ECO:0000313" key="14">
    <source>
        <dbReference type="Proteomes" id="UP000309872"/>
    </source>
</evidence>
<evidence type="ECO:0000256" key="7">
    <source>
        <dbReference type="ARBA" id="ARBA00023237"/>
    </source>
</evidence>
<dbReference type="InterPro" id="IPR012910">
    <property type="entry name" value="Plug_dom"/>
</dbReference>
<dbReference type="Gene3D" id="2.40.170.20">
    <property type="entry name" value="TonB-dependent receptor, beta-barrel domain"/>
    <property type="match status" value="1"/>
</dbReference>
<keyword evidence="10" id="KW-0732">Signal</keyword>